<dbReference type="EMBL" id="MDYP01000014">
    <property type="protein sequence ID" value="OQE07214.1"/>
    <property type="molecule type" value="Genomic_DNA"/>
</dbReference>
<comment type="caution">
    <text evidence="2">The sequence shown here is derived from an EMBL/GenBank/DDBJ whole genome shotgun (WGS) entry which is preliminary data.</text>
</comment>
<accession>A0A1V6S0E8</accession>
<feature type="compositionally biased region" description="Polar residues" evidence="1">
    <location>
        <begin position="241"/>
        <end position="250"/>
    </location>
</feature>
<name>A0A1V6S0E8_9EURO</name>
<dbReference type="AlphaFoldDB" id="A0A1V6S0E8"/>
<sequence>MSVLNVDNSIQVPNTQNTTPLSPVGHLQYAQKDSGSESISPVYEGFTFSKAMPKESATWICVKRTAMHLNQDEYFRMVQKRANKKSVAQQYQGLSSDTRRAHINQLIDEKRHNNPLVEWSCVYIKEHTKIFKAKHARHGDYETVSMDVIIKQMPMKAKAYYRASVGCSVAIGNILRPTLQQLAPAMNSFAHLNSTRGPAYENPNGQFESTNPDVETSHPTRSQDHEPIRSTVTNDRRENLAFSTRNSNEMSLDHTSDYSSDSSSDPDDDDASMISDQSDETSATDDETETECQEPQPDQASLRQQNASPYRHEASYAPHSWRKFQGHNIDRRNDRNYPFRDQFEVPPVKTANPRRAQSARPGSVPSKRYRMQLMNDNEIRSRMLDHREASLGHREKWLKRTFSEAQLEGTQPVRDPPAVCRCTCRCAIKGKREAV</sequence>
<feature type="compositionally biased region" description="Polar residues" evidence="1">
    <location>
        <begin position="203"/>
        <end position="214"/>
    </location>
</feature>
<reference evidence="3" key="1">
    <citation type="journal article" date="2017" name="Nat. Microbiol.">
        <title>Global analysis of biosynthetic gene clusters reveals vast potential of secondary metabolite production in Penicillium species.</title>
        <authorList>
            <person name="Nielsen J.C."/>
            <person name="Grijseels S."/>
            <person name="Prigent S."/>
            <person name="Ji B."/>
            <person name="Dainat J."/>
            <person name="Nielsen K.F."/>
            <person name="Frisvad J.C."/>
            <person name="Workman M."/>
            <person name="Nielsen J."/>
        </authorList>
    </citation>
    <scope>NUCLEOTIDE SEQUENCE [LARGE SCALE GENOMIC DNA]</scope>
    <source>
        <strain evidence="3">IBT 29486</strain>
    </source>
</reference>
<feature type="compositionally biased region" description="Polar residues" evidence="1">
    <location>
        <begin position="296"/>
        <end position="308"/>
    </location>
</feature>
<organism evidence="2 3">
    <name type="scientific">Penicillium vulpinum</name>
    <dbReference type="NCBI Taxonomy" id="29845"/>
    <lineage>
        <taxon>Eukaryota</taxon>
        <taxon>Fungi</taxon>
        <taxon>Dikarya</taxon>
        <taxon>Ascomycota</taxon>
        <taxon>Pezizomycotina</taxon>
        <taxon>Eurotiomycetes</taxon>
        <taxon>Eurotiomycetidae</taxon>
        <taxon>Eurotiales</taxon>
        <taxon>Aspergillaceae</taxon>
        <taxon>Penicillium</taxon>
    </lineage>
</organism>
<proteinExistence type="predicted"/>
<feature type="compositionally biased region" description="Acidic residues" evidence="1">
    <location>
        <begin position="264"/>
        <end position="292"/>
    </location>
</feature>
<dbReference type="Proteomes" id="UP000191518">
    <property type="component" value="Unassembled WGS sequence"/>
</dbReference>
<feature type="compositionally biased region" description="Basic and acidic residues" evidence="1">
    <location>
        <begin position="215"/>
        <end position="239"/>
    </location>
</feature>
<feature type="compositionally biased region" description="Basic and acidic residues" evidence="1">
    <location>
        <begin position="328"/>
        <end position="340"/>
    </location>
</feature>
<gene>
    <name evidence="2" type="ORF">PENVUL_c014G01028</name>
</gene>
<feature type="region of interest" description="Disordered" evidence="1">
    <location>
        <begin position="194"/>
        <end position="340"/>
    </location>
</feature>
<protein>
    <submittedName>
        <fullName evidence="2">Uncharacterized protein</fullName>
    </submittedName>
</protein>
<evidence type="ECO:0000313" key="3">
    <source>
        <dbReference type="Proteomes" id="UP000191518"/>
    </source>
</evidence>
<evidence type="ECO:0000256" key="1">
    <source>
        <dbReference type="SAM" id="MobiDB-lite"/>
    </source>
</evidence>
<dbReference type="STRING" id="29845.A0A1V6S0E8"/>
<keyword evidence="3" id="KW-1185">Reference proteome</keyword>
<dbReference type="OrthoDB" id="5401486at2759"/>
<evidence type="ECO:0000313" key="2">
    <source>
        <dbReference type="EMBL" id="OQE07214.1"/>
    </source>
</evidence>